<feature type="chain" id="PRO_5046993623" evidence="1">
    <location>
        <begin position="20"/>
        <end position="689"/>
    </location>
</feature>
<gene>
    <name evidence="4" type="ORF">GGR27_001002</name>
</gene>
<evidence type="ECO:0000256" key="1">
    <source>
        <dbReference type="SAM" id="SignalP"/>
    </source>
</evidence>
<dbReference type="Proteomes" id="UP000770785">
    <property type="component" value="Unassembled WGS sequence"/>
</dbReference>
<organism evidence="4 5">
    <name type="scientific">Neolewinella antarctica</name>
    <dbReference type="NCBI Taxonomy" id="442734"/>
    <lineage>
        <taxon>Bacteria</taxon>
        <taxon>Pseudomonadati</taxon>
        <taxon>Bacteroidota</taxon>
        <taxon>Saprospiria</taxon>
        <taxon>Saprospirales</taxon>
        <taxon>Lewinellaceae</taxon>
        <taxon>Neolewinella</taxon>
    </lineage>
</organism>
<dbReference type="PANTHER" id="PTHR11851">
    <property type="entry name" value="METALLOPROTEASE"/>
    <property type="match status" value="1"/>
</dbReference>
<reference evidence="4 5" key="1">
    <citation type="submission" date="2020-03" db="EMBL/GenBank/DDBJ databases">
        <title>Genomic Encyclopedia of Type Strains, Phase IV (KMG-IV): sequencing the most valuable type-strain genomes for metagenomic binning, comparative biology and taxonomic classification.</title>
        <authorList>
            <person name="Goeker M."/>
        </authorList>
    </citation>
    <scope>NUCLEOTIDE SEQUENCE [LARGE SCALE GENOMIC DNA]</scope>
    <source>
        <strain evidence="4 5">DSM 105096</strain>
    </source>
</reference>
<evidence type="ECO:0000259" key="3">
    <source>
        <dbReference type="Pfam" id="PF05193"/>
    </source>
</evidence>
<dbReference type="InterPro" id="IPR011249">
    <property type="entry name" value="Metalloenz_LuxS/M16"/>
</dbReference>
<keyword evidence="1" id="KW-0732">Signal</keyword>
<name>A0ABX0X941_9BACT</name>
<dbReference type="InterPro" id="IPR007863">
    <property type="entry name" value="Peptidase_M16_C"/>
</dbReference>
<dbReference type="PANTHER" id="PTHR11851:SF224">
    <property type="entry name" value="PROCESSING PROTEASE"/>
    <property type="match status" value="1"/>
</dbReference>
<dbReference type="InterPro" id="IPR011765">
    <property type="entry name" value="Pept_M16_N"/>
</dbReference>
<sequence>MKTIFNGLLALLLCTCVSAQITAQEDFRKMAPEPGPVPEIQIGDFQDFTLDNGLQVVLVENHKLPRVSYQLYVDVPAHLESDYAGASDMMGDMLRRATSTMTKQEIDEAVDFIGANLSTSGRGAYASTITKYKDEVIKMMADVVLDAQFPQEDFDKVKDDALANLKSALSNPDAIADRARRVVTFGPNHPYGELTTEKSLNAITLPIVEEYYNTYFVPNRSYLVMVGDLTRADAEKMANQHFGDWEQKLVAEPEFTMPVSPEGVTVNFVPRSGAVQSNIIITSPVKLEPGTKEAIRADLVNSILGSGFEGRLFKNLREDKAYTYGAYSSANDDKLVGTFTARSNVRSEVTDSAVTEFMYELKKISTEDVSDDELARAKTSVYGSFGRALENPQRIASYALNTLRYDLDRDFYPTYLQRVQKSSANDLREVAEDLITPDNINIIVVGDKAVAEKLARFATNGKINYLDENGLEIDMAAMEAPADLTPQQVITDYIDAIGGLTALQAVRNYSQVMEATIQGQTMQQTMIKDGGKKFSSQTTAMGSVMADQRYNDGQVKMTQMGQTMAANDEMTKGMAAQAALFPVADLANRIDEVTVTGTEMIDGKKVVVLKETESGAQYFFDQTSKLLVRQVQDQGGVTATIDYGDYKTIDGVMFPYSTSISGVMPFPLDMKTTDLKVNTEIDQTLFDVD</sequence>
<feature type="domain" description="Peptidase M16 N-terminal" evidence="2">
    <location>
        <begin position="56"/>
        <end position="179"/>
    </location>
</feature>
<feature type="domain" description="Peptidase M16 C-terminal" evidence="3">
    <location>
        <begin position="203"/>
        <end position="380"/>
    </location>
</feature>
<dbReference type="InterPro" id="IPR050361">
    <property type="entry name" value="MPP/UQCRC_Complex"/>
</dbReference>
<evidence type="ECO:0000313" key="5">
    <source>
        <dbReference type="Proteomes" id="UP000770785"/>
    </source>
</evidence>
<dbReference type="RefSeq" id="WP_168036270.1">
    <property type="nucleotide sequence ID" value="NZ_JAATJH010000001.1"/>
</dbReference>
<dbReference type="SUPFAM" id="SSF63411">
    <property type="entry name" value="LuxS/MPP-like metallohydrolase"/>
    <property type="match status" value="2"/>
</dbReference>
<proteinExistence type="predicted"/>
<dbReference type="EMBL" id="JAATJH010000001">
    <property type="protein sequence ID" value="NJC25521.1"/>
    <property type="molecule type" value="Genomic_DNA"/>
</dbReference>
<dbReference type="Pfam" id="PF05193">
    <property type="entry name" value="Peptidase_M16_C"/>
    <property type="match status" value="1"/>
</dbReference>
<accession>A0ABX0X941</accession>
<feature type="signal peptide" evidence="1">
    <location>
        <begin position="1"/>
        <end position="19"/>
    </location>
</feature>
<comment type="caution">
    <text evidence="4">The sequence shown here is derived from an EMBL/GenBank/DDBJ whole genome shotgun (WGS) entry which is preliminary data.</text>
</comment>
<keyword evidence="5" id="KW-1185">Reference proteome</keyword>
<dbReference type="Pfam" id="PF00675">
    <property type="entry name" value="Peptidase_M16"/>
    <property type="match status" value="1"/>
</dbReference>
<dbReference type="Gene3D" id="3.30.830.10">
    <property type="entry name" value="Metalloenzyme, LuxS/M16 peptidase-like"/>
    <property type="match status" value="2"/>
</dbReference>
<protein>
    <submittedName>
        <fullName evidence="4">Zn-dependent peptidase</fullName>
    </submittedName>
</protein>
<evidence type="ECO:0000259" key="2">
    <source>
        <dbReference type="Pfam" id="PF00675"/>
    </source>
</evidence>
<evidence type="ECO:0000313" key="4">
    <source>
        <dbReference type="EMBL" id="NJC25521.1"/>
    </source>
</evidence>